<protein>
    <recommendedName>
        <fullName evidence="1">HTH cro/C1-type domain-containing protein</fullName>
    </recommendedName>
</protein>
<evidence type="ECO:0000313" key="2">
    <source>
        <dbReference type="EMBL" id="VAW56827.1"/>
    </source>
</evidence>
<gene>
    <name evidence="2" type="ORF">MNBD_GAMMA07-715</name>
</gene>
<name>A0A3B0X1Q8_9ZZZZ</name>
<dbReference type="InterPro" id="IPR010982">
    <property type="entry name" value="Lambda_DNA-bd_dom_sf"/>
</dbReference>
<organism evidence="2">
    <name type="scientific">hydrothermal vent metagenome</name>
    <dbReference type="NCBI Taxonomy" id="652676"/>
    <lineage>
        <taxon>unclassified sequences</taxon>
        <taxon>metagenomes</taxon>
        <taxon>ecological metagenomes</taxon>
    </lineage>
</organism>
<dbReference type="SMART" id="SM00530">
    <property type="entry name" value="HTH_XRE"/>
    <property type="match status" value="1"/>
</dbReference>
<dbReference type="CDD" id="cd00093">
    <property type="entry name" value="HTH_XRE"/>
    <property type="match status" value="1"/>
</dbReference>
<feature type="domain" description="HTH cro/C1-type" evidence="1">
    <location>
        <begin position="26"/>
        <end position="76"/>
    </location>
</feature>
<dbReference type="PROSITE" id="PS50943">
    <property type="entry name" value="HTH_CROC1"/>
    <property type="match status" value="1"/>
</dbReference>
<reference evidence="2" key="1">
    <citation type="submission" date="2018-06" db="EMBL/GenBank/DDBJ databases">
        <authorList>
            <person name="Zhirakovskaya E."/>
        </authorList>
    </citation>
    <scope>NUCLEOTIDE SEQUENCE</scope>
</reference>
<proteinExistence type="predicted"/>
<sequence length="95" mass="10815">MSKKKSKIFPRERKTLEALGERLMLARKRRKMTAETAAARAGITRVTLARAEKGSPEVSMGIYFRILSVLRLDNDLDQVALDDELGRKLQDLELK</sequence>
<dbReference type="Pfam" id="PF13560">
    <property type="entry name" value="HTH_31"/>
    <property type="match status" value="1"/>
</dbReference>
<dbReference type="AlphaFoldDB" id="A0A3B0X1Q8"/>
<dbReference type="GO" id="GO:0003677">
    <property type="term" value="F:DNA binding"/>
    <property type="evidence" value="ECO:0007669"/>
    <property type="project" value="InterPro"/>
</dbReference>
<accession>A0A3B0X1Q8</accession>
<evidence type="ECO:0000259" key="1">
    <source>
        <dbReference type="PROSITE" id="PS50943"/>
    </source>
</evidence>
<dbReference type="InterPro" id="IPR001387">
    <property type="entry name" value="Cro/C1-type_HTH"/>
</dbReference>
<dbReference type="EMBL" id="UOFF01000286">
    <property type="protein sequence ID" value="VAW56827.1"/>
    <property type="molecule type" value="Genomic_DNA"/>
</dbReference>
<dbReference type="SUPFAM" id="SSF47413">
    <property type="entry name" value="lambda repressor-like DNA-binding domains"/>
    <property type="match status" value="1"/>
</dbReference>
<dbReference type="Gene3D" id="1.10.260.40">
    <property type="entry name" value="lambda repressor-like DNA-binding domains"/>
    <property type="match status" value="1"/>
</dbReference>